<feature type="compositionally biased region" description="Low complexity" evidence="4">
    <location>
        <begin position="2193"/>
        <end position="2204"/>
    </location>
</feature>
<dbReference type="Pfam" id="PF12255">
    <property type="entry name" value="TcdB_toxin_midC"/>
    <property type="match status" value="1"/>
</dbReference>
<comment type="caution">
    <text evidence="8">The sequence shown here is derived from an EMBL/GenBank/DDBJ whole genome shotgun (WGS) entry which is preliminary data.</text>
</comment>
<dbReference type="InterPro" id="IPR022045">
    <property type="entry name" value="TcdB_toxin_mid/N"/>
</dbReference>
<feature type="region of interest" description="Disordered" evidence="4">
    <location>
        <begin position="292"/>
        <end position="311"/>
    </location>
</feature>
<sequence>MDAYRGGAENPMQRPGPPTDRDAAPPPDTAALPTVGNPPARLGETFRTNPVTGSASLTVPLPASPGRGAPALAAAYDSAGGPGLFGYGWDLPLARIARRTDRGLPRYRDTPDGTGESDVFLAADADDLVPDAAGPVLRTVAGTEYRVQRYRPRLDAGTGRIERWSSTADRADVKWRTLSGDNTTTWFGEDAQSRVCDPEDPARIFAWLVCFTHDDKGNATAYEYAAEDGAGVDPAAAGERTRTDLTRAAARHLKRVRYGNTTPYLPVLDPDAPTTPRPGSWLFSLVLDYGDHDPEAPGAEPDRPWPVRPDPYSDRRPAFEVRTYRRCHRALMFHDLPELGDGPTLVRSLELDYTADPRSGDSQLQSARTRGHVRQGDTYTSADTPPLAFHYAPAEIDPTVRDVRAEHLPAGLDLVDYTWVDLDGDGVAGVLASRDGAWYYLRNTTPLDDDGVDLGPARPVPARPSDGPAAPATDLLLDVDGTGVPDLVRLGTAAPGRARRGDDGAWQALAPFDALPGVDVNRADVRLADLTGDGIPDLLLADAAGTRWCESLGPDGFGAPRPLDGPGPHRPGLVGVSATTAVQLADMTGDGLPDLVRIANGSVAYRPSLGHGRFGAEIAMDDAPWFDSPDRFDPRRVLLADLDGNHRTDLVYLAADGVRLYANRGGDRWGPARDLPGLPAADNRRFAAVVDLRGTGTACLVWSTGLPHGTAAPMRYIDLLSAGRPHLLTRYDNGVGAETTVEYRSSTHFALADERAGRPWPGRLPFPVACAHRVTRTDHVRETAFTSVTSYHDGYFDAAEREFRGFGLVESLDTEAFALLPEAANTADASLHQPPVLTRTWFHTGAAAAAGERMLHARRDQYWDNPVQAEAAMPEPDLPPGLDDDEYRQACRALKGTALRTEVYGLDDAPESVHPYTVHEAAYAVAVRQPKGPRRHAVFQLLPTEAVSRTYDRRPEDPRVARTLVLETDDLGLPVRAATVSQERSVVDPELPQEVRDAQARTGGGYLETDYTPDIDGPDVRRVRQVCETRAYELAGLPGGHLAAAEIDAFATAAERVPYEAVADDGTVPAPDGPVLRLTGRAQVLFRADDLTGPLPLGVHDTLGLTYRTRRLVLTDGLVADHYDGSVDAAELAAAGYEPLDGGWWAPSGTALFAPDAADHFYLPSGAADPLGVVTEVERDPYDLAISVVRDALGREVRTEHDYRVLAPRAAVDPAGNRAEVAYDALGAPVASALLGRPGDTGMDTLDAPTATMEYDLFAWADRGEPVSVRRRHRERHGAADSPWRETYAYFDGAGTAVLVKARAAAGPARTWDPETGTVTEAHADPRWVGSGRAVFNNKGLAVKQYEPYFSATHEFESATALVQTGVTAVTRYDPVGRAVRVDYPDGTFARTETGPWGTVAHGPGDTVLDSAWYAERGSPDPLGPEPADAEERAAWIAARNAGTPGRTYADAFGRTVLTVSDNGGGDLRTLRGEADATGGFSRQFDARGREFTSGVADLAGGSVRGESAERGRRWHLSDVAGRLVRAWDEHGRSSRVEYDAVHRPVASFATEPGEGETAVGRVVYGEAHPEAAQRNLTGKIHMVFDAAGAVVFDRFDQKGAPTAVVRRLCADPETEPDWQDLVGLDDPALVLAAAAPLLEPAGEAIATGAAYDALGRPESVTMADGTVLQPTYDPSGLIAELRAQIGGTGPFRTYLAGQEHDALGRRSLARYGNGLATAFAYDPLHHRVTGIRTAPEGGGPAVQDLRYVYDAAGHLVEADDAAQQSLFFDGAFVPARMRFRHDAIGQLVEATGREHAANGQTGPADPVGAPLPHPNDTAAVRTYRQQYEYDDLGNLTLMRHTANGGGGWARHYRYLHDADPANRQNRLAATSAPGDDPDGPYTHAYTHDAYGNLTAAPHLAALDWDRQDRLRRADLGGGGTAWYAYDGSGARLRKVVQRQGGLRTERRYLGSVEVYREWMNGVLRLERRTVHIADEAGSFAQVDVLVHDPGGIGGAPVGEPVTRYRFGNHIGSATVEADDDGAVISYEEFHPFGSTAYRASRPGTDLGLKRYRFHGKERDDETGLDHFGARYYAPWLGRWTSADPAGTVAGPNLYRYCGNDPSGRVDLDGAQDTPAGAPNRPPVSFPSADPEVFANTDPSNAGNVLREAQKDYPHLRATPRFEYGVWHFPDLIVDENGDVEIPGTGAGDTPSEDPAPATDAGAGAETGAGDGDAGADSGGDAGTGDGGTGDGDTGTGDTDAGSGTDDGNSPGDDEGVPGTLGTSTSLVPSAVERFIWHFDFPRQGVAGSRRGQILEWLAGVPWRDNTAGHDVVTATEVRQIKSTAQLDDVGGIARAATRDAAGSIAGDPALAGRNPRAVIITETDVPASVTTDITSATNPGRGRRIPTGAQTPEHIRGFPGRAGTAARVLTGVGTALSAAALAYDIYQGDYAMAVGDALGTVGGGLELYALAAPGATVAGVSAMTAGLVIGGLGIAVTSGISGYRAYQRGDTAGVVAGAVGVGAGLAIAAGAIGIAAGIAGAPVLLAVGVVAAIGVGIYHLGDAFDWW</sequence>
<feature type="domain" description="Insecticide toxin TcdB middle/C-terminal" evidence="6">
    <location>
        <begin position="889"/>
        <end position="985"/>
    </location>
</feature>
<keyword evidence="3" id="KW-0843">Virulence</keyword>
<feature type="transmembrane region" description="Helical" evidence="5">
    <location>
        <begin position="2458"/>
        <end position="2481"/>
    </location>
</feature>
<feature type="transmembrane region" description="Helical" evidence="5">
    <location>
        <begin position="2493"/>
        <end position="2516"/>
    </location>
</feature>
<dbReference type="InterPro" id="IPR022385">
    <property type="entry name" value="Rhs_assc_core"/>
</dbReference>
<dbReference type="InterPro" id="IPR028994">
    <property type="entry name" value="Integrin_alpha_N"/>
</dbReference>
<dbReference type="Pfam" id="PF12256">
    <property type="entry name" value="TcdB_toxin_midN"/>
    <property type="match status" value="1"/>
</dbReference>
<dbReference type="Proteomes" id="UP001499851">
    <property type="component" value="Unassembled WGS sequence"/>
</dbReference>
<feature type="compositionally biased region" description="Polar residues" evidence="4">
    <location>
        <begin position="46"/>
        <end position="57"/>
    </location>
</feature>
<keyword evidence="5" id="KW-0472">Membrane</keyword>
<feature type="region of interest" description="Disordered" evidence="4">
    <location>
        <begin position="2178"/>
        <end position="2265"/>
    </location>
</feature>
<dbReference type="PANTHER" id="PTHR32305">
    <property type="match status" value="1"/>
</dbReference>
<gene>
    <name evidence="8" type="ORF">GCM10009830_25230</name>
</gene>
<evidence type="ECO:0000256" key="2">
    <source>
        <dbReference type="ARBA" id="ARBA00022525"/>
    </source>
</evidence>
<organism evidence="8 9">
    <name type="scientific">Glycomyces endophyticus</name>
    <dbReference type="NCBI Taxonomy" id="480996"/>
    <lineage>
        <taxon>Bacteria</taxon>
        <taxon>Bacillati</taxon>
        <taxon>Actinomycetota</taxon>
        <taxon>Actinomycetes</taxon>
        <taxon>Glycomycetales</taxon>
        <taxon>Glycomycetaceae</taxon>
        <taxon>Glycomyces</taxon>
    </lineage>
</organism>
<dbReference type="InterPro" id="IPR050708">
    <property type="entry name" value="T6SS_VgrG/RHS"/>
</dbReference>
<keyword evidence="5" id="KW-0812">Transmembrane</keyword>
<evidence type="ECO:0000256" key="4">
    <source>
        <dbReference type="SAM" id="MobiDB-lite"/>
    </source>
</evidence>
<evidence type="ECO:0000256" key="5">
    <source>
        <dbReference type="SAM" id="Phobius"/>
    </source>
</evidence>
<dbReference type="NCBIfam" id="TIGR03696">
    <property type="entry name" value="Rhs_assc_core"/>
    <property type="match status" value="1"/>
</dbReference>
<dbReference type="RefSeq" id="WP_344486798.1">
    <property type="nucleotide sequence ID" value="NZ_BAAAQF010000008.1"/>
</dbReference>
<keyword evidence="9" id="KW-1185">Reference proteome</keyword>
<accession>A0ABN2GV20</accession>
<feature type="compositionally biased region" description="Gly residues" evidence="4">
    <location>
        <begin position="2205"/>
        <end position="2235"/>
    </location>
</feature>
<dbReference type="PRINTS" id="PR01341">
    <property type="entry name" value="SALSPVBPROT"/>
</dbReference>
<dbReference type="Pfam" id="PF03534">
    <property type="entry name" value="SpvB"/>
    <property type="match status" value="1"/>
</dbReference>
<evidence type="ECO:0000259" key="6">
    <source>
        <dbReference type="Pfam" id="PF12255"/>
    </source>
</evidence>
<feature type="region of interest" description="Disordered" evidence="4">
    <location>
        <begin position="2372"/>
        <end position="2395"/>
    </location>
</feature>
<protein>
    <recommendedName>
        <fullName evidence="10">RHS repeat-associated core domain-containing protein</fullName>
    </recommendedName>
</protein>
<evidence type="ECO:0000256" key="1">
    <source>
        <dbReference type="ARBA" id="ARBA00004613"/>
    </source>
</evidence>
<feature type="compositionally biased region" description="Low complexity" evidence="4">
    <location>
        <begin position="2236"/>
        <end position="2248"/>
    </location>
</feature>
<feature type="region of interest" description="Disordered" evidence="4">
    <location>
        <begin position="356"/>
        <end position="386"/>
    </location>
</feature>
<name>A0ABN2GV20_9ACTN</name>
<dbReference type="InterPro" id="IPR022044">
    <property type="entry name" value="TcdB_toxin_mid/C"/>
</dbReference>
<keyword evidence="2" id="KW-0964">Secreted</keyword>
<comment type="subcellular location">
    <subcellularLocation>
        <location evidence="1">Secreted</location>
    </subcellularLocation>
</comment>
<evidence type="ECO:0000313" key="9">
    <source>
        <dbReference type="Proteomes" id="UP001499851"/>
    </source>
</evidence>
<feature type="compositionally biased region" description="Pro residues" evidence="4">
    <location>
        <begin position="14"/>
        <end position="28"/>
    </location>
</feature>
<feature type="transmembrane region" description="Helical" evidence="5">
    <location>
        <begin position="2522"/>
        <end position="2542"/>
    </location>
</feature>
<dbReference type="EMBL" id="BAAAQF010000008">
    <property type="protein sequence ID" value="GAA1677251.1"/>
    <property type="molecule type" value="Genomic_DNA"/>
</dbReference>
<evidence type="ECO:0000259" key="7">
    <source>
        <dbReference type="Pfam" id="PF12256"/>
    </source>
</evidence>
<evidence type="ECO:0000313" key="8">
    <source>
        <dbReference type="EMBL" id="GAA1677251.1"/>
    </source>
</evidence>
<reference evidence="8 9" key="1">
    <citation type="journal article" date="2019" name="Int. J. Syst. Evol. Microbiol.">
        <title>The Global Catalogue of Microorganisms (GCM) 10K type strain sequencing project: providing services to taxonomists for standard genome sequencing and annotation.</title>
        <authorList>
            <consortium name="The Broad Institute Genomics Platform"/>
            <consortium name="The Broad Institute Genome Sequencing Center for Infectious Disease"/>
            <person name="Wu L."/>
            <person name="Ma J."/>
        </authorList>
    </citation>
    <scope>NUCLEOTIDE SEQUENCE [LARGE SCALE GENOMIC DNA]</scope>
    <source>
        <strain evidence="8 9">JCM 16001</strain>
    </source>
</reference>
<dbReference type="Gene3D" id="2.180.10.10">
    <property type="entry name" value="RHS repeat-associated core"/>
    <property type="match status" value="1"/>
</dbReference>
<keyword evidence="5" id="KW-1133">Transmembrane helix</keyword>
<feature type="region of interest" description="Disordered" evidence="4">
    <location>
        <begin position="2105"/>
        <end position="2144"/>
    </location>
</feature>
<dbReference type="PANTHER" id="PTHR32305:SF15">
    <property type="entry name" value="PROTEIN RHSA-RELATED"/>
    <property type="match status" value="1"/>
</dbReference>
<dbReference type="InterPro" id="IPR003284">
    <property type="entry name" value="Sal_SpvB"/>
</dbReference>
<feature type="region of interest" description="Disordered" evidence="4">
    <location>
        <begin position="1"/>
        <end position="63"/>
    </location>
</feature>
<dbReference type="SUPFAM" id="SSF69318">
    <property type="entry name" value="Integrin alpha N-terminal domain"/>
    <property type="match status" value="1"/>
</dbReference>
<proteinExistence type="predicted"/>
<evidence type="ECO:0000256" key="3">
    <source>
        <dbReference type="ARBA" id="ARBA00023026"/>
    </source>
</evidence>
<evidence type="ECO:0008006" key="10">
    <source>
        <dbReference type="Google" id="ProtNLM"/>
    </source>
</evidence>
<feature type="domain" description="Insecticide toxin TcdB middle/N-terminal" evidence="7">
    <location>
        <begin position="688"/>
        <end position="816"/>
    </location>
</feature>